<reference evidence="3 4" key="1">
    <citation type="journal article" date="2013" name="Int. J. Syst. Evol. Microbiol.">
        <title>Celerinatantimonas yamalensis sp. nov., a cold-adapted diazotrophic bacterium from a cold permafrost brine.</title>
        <authorList>
            <person name="Shcherbakova V."/>
            <person name="Chuvilskaya N."/>
            <person name="Rivkina E."/>
            <person name="Demidov N."/>
            <person name="Uchaeva V."/>
            <person name="Suetin S."/>
            <person name="Suzina N."/>
            <person name="Gilichinsky D."/>
        </authorList>
    </citation>
    <scope>NUCLEOTIDE SEQUENCE [LARGE SCALE GENOMIC DNA]</scope>
    <source>
        <strain evidence="3 4">C7</strain>
    </source>
</reference>
<organism evidence="3 4">
    <name type="scientific">Celerinatantimonas yamalensis</name>
    <dbReference type="NCBI Taxonomy" id="559956"/>
    <lineage>
        <taxon>Bacteria</taxon>
        <taxon>Pseudomonadati</taxon>
        <taxon>Pseudomonadota</taxon>
        <taxon>Gammaproteobacteria</taxon>
        <taxon>Celerinatantimonadaceae</taxon>
        <taxon>Celerinatantimonas</taxon>
    </lineage>
</organism>
<gene>
    <name evidence="3" type="ORF">ABUE30_00430</name>
</gene>
<evidence type="ECO:0000313" key="3">
    <source>
        <dbReference type="EMBL" id="MFM2483556.1"/>
    </source>
</evidence>
<feature type="domain" description="YjiS-like" evidence="2">
    <location>
        <begin position="30"/>
        <end position="56"/>
    </location>
</feature>
<proteinExistence type="predicted"/>
<dbReference type="InterPro" id="IPR009506">
    <property type="entry name" value="YjiS-like"/>
</dbReference>
<dbReference type="RefSeq" id="WP_408621667.1">
    <property type="nucleotide sequence ID" value="NZ_JBEQCT010000001.1"/>
</dbReference>
<dbReference type="Pfam" id="PF06568">
    <property type="entry name" value="YjiS-like"/>
    <property type="match status" value="1"/>
</dbReference>
<feature type="region of interest" description="Disordered" evidence="1">
    <location>
        <begin position="62"/>
        <end position="87"/>
    </location>
</feature>
<dbReference type="EMBL" id="JBEQCT010000001">
    <property type="protein sequence ID" value="MFM2483556.1"/>
    <property type="molecule type" value="Genomic_DNA"/>
</dbReference>
<evidence type="ECO:0000313" key="4">
    <source>
        <dbReference type="Proteomes" id="UP001629953"/>
    </source>
</evidence>
<name>A0ABW9G1E5_9GAMM</name>
<comment type="caution">
    <text evidence="3">The sequence shown here is derived from an EMBL/GenBank/DDBJ whole genome shotgun (WGS) entry which is preliminary data.</text>
</comment>
<evidence type="ECO:0000256" key="1">
    <source>
        <dbReference type="SAM" id="MobiDB-lite"/>
    </source>
</evidence>
<accession>A0ABW9G1E5</accession>
<keyword evidence="4" id="KW-1185">Reference proteome</keyword>
<evidence type="ECO:0000259" key="2">
    <source>
        <dbReference type="Pfam" id="PF06568"/>
    </source>
</evidence>
<sequence length="87" mass="10222">MSIIRDFNYAYPIKQLYELFIHMREQRKIARQRRRTCQQLAKLSPQLRQDIGVTPANLITQQREAHHADAPPKTTADSSQRCTQSKQ</sequence>
<dbReference type="Proteomes" id="UP001629953">
    <property type="component" value="Unassembled WGS sequence"/>
</dbReference>
<feature type="compositionally biased region" description="Polar residues" evidence="1">
    <location>
        <begin position="75"/>
        <end position="87"/>
    </location>
</feature>
<protein>
    <submittedName>
        <fullName evidence="3">DUF1127 domain-containing protein</fullName>
    </submittedName>
</protein>